<evidence type="ECO:0000313" key="3">
    <source>
        <dbReference type="Proteomes" id="UP000294545"/>
    </source>
</evidence>
<protein>
    <submittedName>
        <fullName evidence="2">Uncharacterized protein</fullName>
    </submittedName>
</protein>
<comment type="caution">
    <text evidence="2">The sequence shown here is derived from an EMBL/GenBank/DDBJ whole genome shotgun (WGS) entry which is preliminary data.</text>
</comment>
<dbReference type="AlphaFoldDB" id="A0A4R1MXU3"/>
<accession>A0A4R1MXU3</accession>
<feature type="transmembrane region" description="Helical" evidence="1">
    <location>
        <begin position="47"/>
        <end position="66"/>
    </location>
</feature>
<name>A0A4R1MXU3_9FIRM</name>
<dbReference type="Proteomes" id="UP000294545">
    <property type="component" value="Unassembled WGS sequence"/>
</dbReference>
<sequence>MNNRENKGYYVYSSIAIIGFLVIIAFVFYLVYDLLVKLSMDQFTNSTVLQSIIALIITVFLGGYFSKAVEHKKHIKLENYKSQKDIALRIIDLASMVLNDKEGLQAKGLLISESYKVKLLFDDKLLLKINDFVNDCNSYTYNGLMDDLKRFF</sequence>
<evidence type="ECO:0000313" key="2">
    <source>
        <dbReference type="EMBL" id="TCK98026.1"/>
    </source>
</evidence>
<dbReference type="EMBL" id="SMGQ01000011">
    <property type="protein sequence ID" value="TCK98026.1"/>
    <property type="molecule type" value="Genomic_DNA"/>
</dbReference>
<keyword evidence="3" id="KW-1185">Reference proteome</keyword>
<keyword evidence="1" id="KW-1133">Transmembrane helix</keyword>
<keyword evidence="1" id="KW-0472">Membrane</keyword>
<proteinExistence type="predicted"/>
<dbReference type="RefSeq" id="WP_132279838.1">
    <property type="nucleotide sequence ID" value="NZ_SMGQ01000011.1"/>
</dbReference>
<reference evidence="2 3" key="1">
    <citation type="submission" date="2019-03" db="EMBL/GenBank/DDBJ databases">
        <title>Genomic Encyclopedia of Type Strains, Phase IV (KMG-IV): sequencing the most valuable type-strain genomes for metagenomic binning, comparative biology and taxonomic classification.</title>
        <authorList>
            <person name="Goeker M."/>
        </authorList>
    </citation>
    <scope>NUCLEOTIDE SEQUENCE [LARGE SCALE GENOMIC DNA]</scope>
    <source>
        <strain evidence="2 3">DSM 24176</strain>
    </source>
</reference>
<gene>
    <name evidence="2" type="ORF">EDC19_0437</name>
</gene>
<keyword evidence="1" id="KW-0812">Transmembrane</keyword>
<evidence type="ECO:0000256" key="1">
    <source>
        <dbReference type="SAM" id="Phobius"/>
    </source>
</evidence>
<feature type="transmembrane region" description="Helical" evidence="1">
    <location>
        <begin position="9"/>
        <end position="32"/>
    </location>
</feature>
<organism evidence="2 3">
    <name type="scientific">Natranaerovirga hydrolytica</name>
    <dbReference type="NCBI Taxonomy" id="680378"/>
    <lineage>
        <taxon>Bacteria</taxon>
        <taxon>Bacillati</taxon>
        <taxon>Bacillota</taxon>
        <taxon>Clostridia</taxon>
        <taxon>Lachnospirales</taxon>
        <taxon>Natranaerovirgaceae</taxon>
        <taxon>Natranaerovirga</taxon>
    </lineage>
</organism>